<proteinExistence type="predicted"/>
<gene>
    <name evidence="1" type="ORF">ADH67_00730</name>
</gene>
<protein>
    <submittedName>
        <fullName evidence="1">Uncharacterized protein</fullName>
    </submittedName>
</protein>
<dbReference type="AlphaFoldDB" id="A0A227KQN9"/>
<reference evidence="2" key="1">
    <citation type="submission" date="2017-05" db="EMBL/GenBank/DDBJ databases">
        <title>Improved OligoMM genomes.</title>
        <authorList>
            <person name="Garzetti D."/>
        </authorList>
    </citation>
    <scope>NUCLEOTIDE SEQUENCE [LARGE SCALE GENOMIC DNA]</scope>
    <source>
        <strain evidence="2">YL45</strain>
    </source>
</reference>
<keyword evidence="2" id="KW-1185">Reference proteome</keyword>
<evidence type="ECO:0000313" key="1">
    <source>
        <dbReference type="EMBL" id="OXE50861.1"/>
    </source>
</evidence>
<dbReference type="RefSeq" id="WP_066590735.1">
    <property type="nucleotide sequence ID" value="NZ_CP065313.1"/>
</dbReference>
<dbReference type="GeneID" id="78363048"/>
<dbReference type="EMBL" id="NHMP01000001">
    <property type="protein sequence ID" value="OXE50861.1"/>
    <property type="molecule type" value="Genomic_DNA"/>
</dbReference>
<sequence length="249" mass="28381">MENAKEIGREFSLGYAFHAGFLFRCNHTIAKDTKEWITIKGAHVPVDDKGNLEGNVGKKIETEKPQQKGNFNLESFNEKLEQGSEPRKVLKEAAQSLIGTYHVNLPGYGATSVKLGSGFVKESAKYLYSREGNKNPKKRKEIAKRQLFAMSKLETILSEGIKTKWRNTPNHHPDYDFLTAYKRMNYQNENILFSVDIRRKREGERKEIYNSGNSKNLGFSKKLKSSVIPIKPARDSEFGNGFEIISIRC</sequence>
<organism evidence="1 2">
    <name type="scientific">Turicimonas muris</name>
    <dbReference type="NCBI Taxonomy" id="1796652"/>
    <lineage>
        <taxon>Bacteria</taxon>
        <taxon>Pseudomonadati</taxon>
        <taxon>Pseudomonadota</taxon>
        <taxon>Betaproteobacteria</taxon>
        <taxon>Burkholderiales</taxon>
        <taxon>Sutterellaceae</taxon>
        <taxon>Turicimonas</taxon>
    </lineage>
</organism>
<comment type="caution">
    <text evidence="1">The sequence shown here is derived from an EMBL/GenBank/DDBJ whole genome shotgun (WGS) entry which is preliminary data.</text>
</comment>
<accession>A0A227KQN9</accession>
<dbReference type="Proteomes" id="UP000214610">
    <property type="component" value="Unassembled WGS sequence"/>
</dbReference>
<name>A0A227KQN9_9BURK</name>
<evidence type="ECO:0000313" key="2">
    <source>
        <dbReference type="Proteomes" id="UP000214610"/>
    </source>
</evidence>